<dbReference type="Gene3D" id="1.20.120.20">
    <property type="entry name" value="Apolipoprotein"/>
    <property type="match status" value="1"/>
</dbReference>
<feature type="chain" id="PRO_5021856053" description="YtxH-like protein" evidence="1">
    <location>
        <begin position="28"/>
        <end position="78"/>
    </location>
</feature>
<evidence type="ECO:0000256" key="1">
    <source>
        <dbReference type="SAM" id="SignalP"/>
    </source>
</evidence>
<evidence type="ECO:0000313" key="2">
    <source>
        <dbReference type="EMBL" id="QDU70072.1"/>
    </source>
</evidence>
<dbReference type="KEGG" id="pbap:Pla133_51950"/>
<name>A0A518BSX7_9BACT</name>
<accession>A0A518BSX7</accession>
<feature type="signal peptide" evidence="1">
    <location>
        <begin position="1"/>
        <end position="27"/>
    </location>
</feature>
<dbReference type="EMBL" id="CP036287">
    <property type="protein sequence ID" value="QDU70072.1"/>
    <property type="molecule type" value="Genomic_DNA"/>
</dbReference>
<proteinExistence type="predicted"/>
<gene>
    <name evidence="2" type="ORF">Pla133_51950</name>
</gene>
<dbReference type="PROSITE" id="PS51257">
    <property type="entry name" value="PROKAR_LIPOPROTEIN"/>
    <property type="match status" value="1"/>
</dbReference>
<dbReference type="Proteomes" id="UP000316921">
    <property type="component" value="Chromosome"/>
</dbReference>
<evidence type="ECO:0008006" key="4">
    <source>
        <dbReference type="Google" id="ProtNLM"/>
    </source>
</evidence>
<evidence type="ECO:0000313" key="3">
    <source>
        <dbReference type="Proteomes" id="UP000316921"/>
    </source>
</evidence>
<dbReference type="AlphaFoldDB" id="A0A518BSX7"/>
<keyword evidence="1" id="KW-0732">Signal</keyword>
<organism evidence="2 3">
    <name type="scientific">Engelhardtia mirabilis</name>
    <dbReference type="NCBI Taxonomy" id="2528011"/>
    <lineage>
        <taxon>Bacteria</taxon>
        <taxon>Pseudomonadati</taxon>
        <taxon>Planctomycetota</taxon>
        <taxon>Planctomycetia</taxon>
        <taxon>Planctomycetia incertae sedis</taxon>
        <taxon>Engelhardtia</taxon>
    </lineage>
</organism>
<sequence precursor="true">MQDPTDKTRLHLLRLAAGATLAALALATTGCTDEHADAAETIEDTAEDAADAVGDAAQNIQDGVEDAAENVEDAADGH</sequence>
<keyword evidence="3" id="KW-1185">Reference proteome</keyword>
<dbReference type="RefSeq" id="WP_145070564.1">
    <property type="nucleotide sequence ID" value="NZ_CP036287.1"/>
</dbReference>
<protein>
    <recommendedName>
        <fullName evidence="4">YtxH-like protein</fullName>
    </recommendedName>
</protein>
<reference evidence="2 3" key="1">
    <citation type="submission" date="2019-02" db="EMBL/GenBank/DDBJ databases">
        <title>Deep-cultivation of Planctomycetes and their phenomic and genomic characterization uncovers novel biology.</title>
        <authorList>
            <person name="Wiegand S."/>
            <person name="Jogler M."/>
            <person name="Boedeker C."/>
            <person name="Pinto D."/>
            <person name="Vollmers J."/>
            <person name="Rivas-Marin E."/>
            <person name="Kohn T."/>
            <person name="Peeters S.H."/>
            <person name="Heuer A."/>
            <person name="Rast P."/>
            <person name="Oberbeckmann S."/>
            <person name="Bunk B."/>
            <person name="Jeske O."/>
            <person name="Meyerdierks A."/>
            <person name="Storesund J.E."/>
            <person name="Kallscheuer N."/>
            <person name="Luecker S."/>
            <person name="Lage O.M."/>
            <person name="Pohl T."/>
            <person name="Merkel B.J."/>
            <person name="Hornburger P."/>
            <person name="Mueller R.-W."/>
            <person name="Bruemmer F."/>
            <person name="Labrenz M."/>
            <person name="Spormann A.M."/>
            <person name="Op den Camp H."/>
            <person name="Overmann J."/>
            <person name="Amann R."/>
            <person name="Jetten M.S.M."/>
            <person name="Mascher T."/>
            <person name="Medema M.H."/>
            <person name="Devos D.P."/>
            <person name="Kaster A.-K."/>
            <person name="Ovreas L."/>
            <person name="Rohde M."/>
            <person name="Galperin M.Y."/>
            <person name="Jogler C."/>
        </authorList>
    </citation>
    <scope>NUCLEOTIDE SEQUENCE [LARGE SCALE GENOMIC DNA]</scope>
    <source>
        <strain evidence="2 3">Pla133</strain>
    </source>
</reference>